<gene>
    <name evidence="2" type="ORF">M9Y10_030910</name>
</gene>
<evidence type="ECO:0000313" key="2">
    <source>
        <dbReference type="EMBL" id="KAK8840351.1"/>
    </source>
</evidence>
<keyword evidence="3" id="KW-1185">Reference proteome</keyword>
<organism evidence="2 3">
    <name type="scientific">Tritrichomonas musculus</name>
    <dbReference type="NCBI Taxonomy" id="1915356"/>
    <lineage>
        <taxon>Eukaryota</taxon>
        <taxon>Metamonada</taxon>
        <taxon>Parabasalia</taxon>
        <taxon>Tritrichomonadida</taxon>
        <taxon>Tritrichomonadidae</taxon>
        <taxon>Tritrichomonas</taxon>
    </lineage>
</organism>
<sequence length="158" mass="17908">MEMGIKYFFSETVLPKTLINSFEAIVAVQNITLIANKETYFPDPIVITYKFTYLASDPLDRIDPSAIIDDDDEDEEEIGNEGEDEEEEVKQAKLLEYFQAVIYKSGDWTGLSKPNITINVYSDAIDVNYDEIKDIANVEIVKNGETTSNNNKGDKDNF</sequence>
<proteinExistence type="predicted"/>
<dbReference type="EMBL" id="JAPFFF010000047">
    <property type="protein sequence ID" value="KAK8840351.1"/>
    <property type="molecule type" value="Genomic_DNA"/>
</dbReference>
<accession>A0ABR2H3D6</accession>
<comment type="caution">
    <text evidence="2">The sequence shown here is derived from an EMBL/GenBank/DDBJ whole genome shotgun (WGS) entry which is preliminary data.</text>
</comment>
<protein>
    <submittedName>
        <fullName evidence="2">Uncharacterized protein</fullName>
    </submittedName>
</protein>
<dbReference type="Proteomes" id="UP001470230">
    <property type="component" value="Unassembled WGS sequence"/>
</dbReference>
<evidence type="ECO:0000256" key="1">
    <source>
        <dbReference type="SAM" id="MobiDB-lite"/>
    </source>
</evidence>
<evidence type="ECO:0000313" key="3">
    <source>
        <dbReference type="Proteomes" id="UP001470230"/>
    </source>
</evidence>
<feature type="region of interest" description="Disordered" evidence="1">
    <location>
        <begin position="64"/>
        <end position="87"/>
    </location>
</feature>
<reference evidence="2 3" key="1">
    <citation type="submission" date="2024-04" db="EMBL/GenBank/DDBJ databases">
        <title>Tritrichomonas musculus Genome.</title>
        <authorList>
            <person name="Alves-Ferreira E."/>
            <person name="Grigg M."/>
            <person name="Lorenzi H."/>
            <person name="Galac M."/>
        </authorList>
    </citation>
    <scope>NUCLEOTIDE SEQUENCE [LARGE SCALE GENOMIC DNA]</scope>
    <source>
        <strain evidence="2 3">EAF2021</strain>
    </source>
</reference>
<name>A0ABR2H3D6_9EUKA</name>
<feature type="compositionally biased region" description="Acidic residues" evidence="1">
    <location>
        <begin position="68"/>
        <end position="87"/>
    </location>
</feature>